<dbReference type="Gene3D" id="1.20.120.1760">
    <property type="match status" value="1"/>
</dbReference>
<evidence type="ECO:0000256" key="1">
    <source>
        <dbReference type="SAM" id="Phobius"/>
    </source>
</evidence>
<keyword evidence="1" id="KW-1133">Transmembrane helix</keyword>
<dbReference type="InterPro" id="IPR043130">
    <property type="entry name" value="CDP-OH_PTrfase_TM_dom"/>
</dbReference>
<dbReference type="GO" id="GO:0008444">
    <property type="term" value="F:CDP-diacylglycerol-glycerol-3-phosphate 3-phosphatidyltransferase activity"/>
    <property type="evidence" value="ECO:0007669"/>
    <property type="project" value="UniProtKB-EC"/>
</dbReference>
<accession>A0A840BPI3</accession>
<dbReference type="Pfam" id="PF01066">
    <property type="entry name" value="CDP-OH_P_transf"/>
    <property type="match status" value="1"/>
</dbReference>
<evidence type="ECO:0000313" key="2">
    <source>
        <dbReference type="EMBL" id="MBB4013379.1"/>
    </source>
</evidence>
<dbReference type="InterPro" id="IPR000462">
    <property type="entry name" value="CDP-OH_P_trans"/>
</dbReference>
<protein>
    <submittedName>
        <fullName evidence="2">CDP-diacylglycerol--glycerol-3-phosphate 3-phosphatidyltransferase</fullName>
        <ecNumber evidence="2">2.7.8.5</ecNumber>
    </submittedName>
</protein>
<feature type="transmembrane region" description="Helical" evidence="1">
    <location>
        <begin position="21"/>
        <end position="44"/>
    </location>
</feature>
<feature type="transmembrane region" description="Helical" evidence="1">
    <location>
        <begin position="50"/>
        <end position="68"/>
    </location>
</feature>
<gene>
    <name evidence="2" type="ORF">GGR36_002725</name>
</gene>
<dbReference type="Proteomes" id="UP000561045">
    <property type="component" value="Unassembled WGS sequence"/>
</dbReference>
<dbReference type="GO" id="GO:0008654">
    <property type="term" value="P:phospholipid biosynthetic process"/>
    <property type="evidence" value="ECO:0007669"/>
    <property type="project" value="InterPro"/>
</dbReference>
<keyword evidence="2" id="KW-0808">Transferase</keyword>
<keyword evidence="1" id="KW-0812">Transmembrane</keyword>
<name>A0A840BPI3_9RHOO</name>
<dbReference type="EC" id="2.7.8.5" evidence="2"/>
<reference evidence="2 3" key="1">
    <citation type="submission" date="2020-08" db="EMBL/GenBank/DDBJ databases">
        <title>Genomic Encyclopedia of Type Strains, Phase IV (KMG-IV): sequencing the most valuable type-strain genomes for metagenomic binning, comparative biology and taxonomic classification.</title>
        <authorList>
            <person name="Goeker M."/>
        </authorList>
    </citation>
    <scope>NUCLEOTIDE SEQUENCE [LARGE SCALE GENOMIC DNA]</scope>
    <source>
        <strain evidence="2 3">DSM 106739</strain>
    </source>
</reference>
<feature type="transmembrane region" description="Helical" evidence="1">
    <location>
        <begin position="115"/>
        <end position="135"/>
    </location>
</feature>
<keyword evidence="1" id="KW-0472">Membrane</keyword>
<comment type="caution">
    <text evidence="2">The sequence shown here is derived from an EMBL/GenBank/DDBJ whole genome shotgun (WGS) entry which is preliminary data.</text>
</comment>
<sequence>MSLYALKPAFQSLLRPLVERLFRVGVTANFITILAALLSVLLGATLWLKPIAPLFALLPLWCLLRMALNAVDGMLAREFGQRSVLGGFLNELGDVVSDAALLAPFMKLAGTSATLVWGAICLSIISELVGIHAAAAGGSRRYDGPLGKSDRAFVIGLLGLLVALGWVPTISWIPIWAGFCLLVLLTTARRIRAALYEIPPIRN</sequence>
<dbReference type="RefSeq" id="WP_183635261.1">
    <property type="nucleotide sequence ID" value="NZ_BAABLE010000005.1"/>
</dbReference>
<dbReference type="GO" id="GO:0016020">
    <property type="term" value="C:membrane"/>
    <property type="evidence" value="ECO:0007669"/>
    <property type="project" value="InterPro"/>
</dbReference>
<organism evidence="2 3">
    <name type="scientific">Niveibacterium umoris</name>
    <dbReference type="NCBI Taxonomy" id="1193620"/>
    <lineage>
        <taxon>Bacteria</taxon>
        <taxon>Pseudomonadati</taxon>
        <taxon>Pseudomonadota</taxon>
        <taxon>Betaproteobacteria</taxon>
        <taxon>Rhodocyclales</taxon>
        <taxon>Rhodocyclaceae</taxon>
        <taxon>Niveibacterium</taxon>
    </lineage>
</organism>
<evidence type="ECO:0000313" key="3">
    <source>
        <dbReference type="Proteomes" id="UP000561045"/>
    </source>
</evidence>
<dbReference type="EMBL" id="JACIET010000002">
    <property type="protein sequence ID" value="MBB4013379.1"/>
    <property type="molecule type" value="Genomic_DNA"/>
</dbReference>
<keyword evidence="3" id="KW-1185">Reference proteome</keyword>
<dbReference type="AlphaFoldDB" id="A0A840BPI3"/>
<proteinExistence type="predicted"/>
<feature type="transmembrane region" description="Helical" evidence="1">
    <location>
        <begin position="155"/>
        <end position="185"/>
    </location>
</feature>